<evidence type="ECO:0000313" key="1">
    <source>
        <dbReference type="EMBL" id="PAB60994.1"/>
    </source>
</evidence>
<protein>
    <submittedName>
        <fullName evidence="1">Uncharacterized protein</fullName>
    </submittedName>
</protein>
<proteinExistence type="predicted"/>
<sequence length="186" mass="21473">MLSCREAWEKYKKHNGVASLEKFQERMTALTSSNDSSTLIGCIILNDLRFCRRPLFVRVIGISFSNAIVSGKTIKDLDVFNLSMEIEYSYLQPVQVNNYNEQLQYEVERSRNDNRETRQNRLRNANTRSQRIEVITTIFRRNADVVEVLEKVDGICERCCKLAPFIRASDGTTYLEGHHKVSLSEG</sequence>
<reference evidence="1 2" key="1">
    <citation type="submission" date="2017-06" db="EMBL/GenBank/DDBJ databases">
        <title>Draft genome sequence of anaerobic fermentative bacterium Anaeromicrobium sediminis DY2726D isolated from West Pacific Ocean sediments.</title>
        <authorList>
            <person name="Zeng X."/>
        </authorList>
    </citation>
    <scope>NUCLEOTIDE SEQUENCE [LARGE SCALE GENOMIC DNA]</scope>
    <source>
        <strain evidence="1 2">DY2726D</strain>
    </source>
</reference>
<keyword evidence="2" id="KW-1185">Reference proteome</keyword>
<dbReference type="EMBL" id="NIBG01000001">
    <property type="protein sequence ID" value="PAB60994.1"/>
    <property type="molecule type" value="Genomic_DNA"/>
</dbReference>
<dbReference type="RefSeq" id="WP_095129983.1">
    <property type="nucleotide sequence ID" value="NZ_NIBG01000001.1"/>
</dbReference>
<evidence type="ECO:0000313" key="2">
    <source>
        <dbReference type="Proteomes" id="UP000216024"/>
    </source>
</evidence>
<gene>
    <name evidence="1" type="ORF">CCE28_00755</name>
</gene>
<dbReference type="AlphaFoldDB" id="A0A267MN19"/>
<organism evidence="1 2">
    <name type="scientific">Anaeromicrobium sediminis</name>
    <dbReference type="NCBI Taxonomy" id="1478221"/>
    <lineage>
        <taxon>Bacteria</taxon>
        <taxon>Bacillati</taxon>
        <taxon>Bacillota</taxon>
        <taxon>Clostridia</taxon>
        <taxon>Peptostreptococcales</taxon>
        <taxon>Thermotaleaceae</taxon>
        <taxon>Anaeromicrobium</taxon>
    </lineage>
</organism>
<accession>A0A267MN19</accession>
<dbReference type="OrthoDB" id="9781481at2"/>
<name>A0A267MN19_9FIRM</name>
<dbReference type="Proteomes" id="UP000216024">
    <property type="component" value="Unassembled WGS sequence"/>
</dbReference>
<comment type="caution">
    <text evidence="1">The sequence shown here is derived from an EMBL/GenBank/DDBJ whole genome shotgun (WGS) entry which is preliminary data.</text>
</comment>